<organism evidence="1 2">
    <name type="scientific">Anaerostipes caccae (strain DSM 14662 / CCUG 47493 / JCM 13470 / NCIMB 13811 / L1-92)</name>
    <dbReference type="NCBI Taxonomy" id="411490"/>
    <lineage>
        <taxon>Bacteria</taxon>
        <taxon>Bacillati</taxon>
        <taxon>Bacillota</taxon>
        <taxon>Clostridia</taxon>
        <taxon>Lachnospirales</taxon>
        <taxon>Lachnospiraceae</taxon>
        <taxon>Anaerostipes</taxon>
    </lineage>
</organism>
<dbReference type="HOGENOM" id="CLU_2930967_0_0_9"/>
<proteinExistence type="predicted"/>
<protein>
    <submittedName>
        <fullName evidence="1">Uncharacterized protein</fullName>
    </submittedName>
</protein>
<accession>B0MFR7</accession>
<name>B0MFR7_ANACD</name>
<dbReference type="EMBL" id="ABAX03000014">
    <property type="protein sequence ID" value="EDR96936.1"/>
    <property type="molecule type" value="Genomic_DNA"/>
</dbReference>
<evidence type="ECO:0000313" key="2">
    <source>
        <dbReference type="Proteomes" id="UP000004935"/>
    </source>
</evidence>
<dbReference type="Proteomes" id="UP000004935">
    <property type="component" value="Unassembled WGS sequence"/>
</dbReference>
<reference evidence="1" key="2">
    <citation type="submission" date="2013-11" db="EMBL/GenBank/DDBJ databases">
        <title>Draft genome sequence of Anaerostipes caccae (DSM 14662).</title>
        <authorList>
            <person name="Sudarsanam P."/>
            <person name="Ley R."/>
            <person name="Guruge J."/>
            <person name="Turnbaugh P.J."/>
            <person name="Mahowald M."/>
            <person name="Liep D."/>
            <person name="Gordon J."/>
        </authorList>
    </citation>
    <scope>NUCLEOTIDE SEQUENCE</scope>
    <source>
        <strain evidence="1">DSM 14662</strain>
    </source>
</reference>
<reference evidence="1" key="1">
    <citation type="submission" date="2007-11" db="EMBL/GenBank/DDBJ databases">
        <authorList>
            <person name="Fulton L."/>
            <person name="Clifton S."/>
            <person name="Fulton B."/>
            <person name="Xu J."/>
            <person name="Minx P."/>
            <person name="Pepin K.H."/>
            <person name="Johnson M."/>
            <person name="Thiruvilangam P."/>
            <person name="Bhonagiri V."/>
            <person name="Nash W.E."/>
            <person name="Mardis E.R."/>
            <person name="Wilson R.K."/>
        </authorList>
    </citation>
    <scope>NUCLEOTIDE SEQUENCE [LARGE SCALE GENOMIC DNA]</scope>
    <source>
        <strain evidence="1">DSM 14662</strain>
    </source>
</reference>
<keyword evidence="2" id="KW-1185">Reference proteome</keyword>
<dbReference type="STRING" id="411490.ANACAC_02165"/>
<sequence length="60" mass="6979">MIIEFFLLENKMDICLDCCNAVNKKDLYPTTRIQVLKMNFTDDVSTGFQEMIHCSAKSRD</sequence>
<gene>
    <name evidence="1" type="ORF">ANACAC_02165</name>
</gene>
<evidence type="ECO:0000313" key="1">
    <source>
        <dbReference type="EMBL" id="EDR96936.1"/>
    </source>
</evidence>
<dbReference type="AlphaFoldDB" id="B0MFR7"/>
<comment type="caution">
    <text evidence="1">The sequence shown here is derived from an EMBL/GenBank/DDBJ whole genome shotgun (WGS) entry which is preliminary data.</text>
</comment>